<gene>
    <name evidence="1" type="ORF">METZ01_LOCUS107993</name>
</gene>
<dbReference type="EMBL" id="UINC01012655">
    <property type="protein sequence ID" value="SVA55139.1"/>
    <property type="molecule type" value="Genomic_DNA"/>
</dbReference>
<feature type="non-terminal residue" evidence="1">
    <location>
        <position position="1"/>
    </location>
</feature>
<sequence>VSNTEQVFDSEAFLKPSGSGEAAAFDFFHLFLFTSEAFPDKYSGSPDGPG</sequence>
<accession>A0A381WRJ6</accession>
<proteinExistence type="predicted"/>
<evidence type="ECO:0000313" key="1">
    <source>
        <dbReference type="EMBL" id="SVA55139.1"/>
    </source>
</evidence>
<organism evidence="1">
    <name type="scientific">marine metagenome</name>
    <dbReference type="NCBI Taxonomy" id="408172"/>
    <lineage>
        <taxon>unclassified sequences</taxon>
        <taxon>metagenomes</taxon>
        <taxon>ecological metagenomes</taxon>
    </lineage>
</organism>
<name>A0A381WRJ6_9ZZZZ</name>
<reference evidence="1" key="1">
    <citation type="submission" date="2018-05" db="EMBL/GenBank/DDBJ databases">
        <authorList>
            <person name="Lanie J.A."/>
            <person name="Ng W.-L."/>
            <person name="Kazmierczak K.M."/>
            <person name="Andrzejewski T.M."/>
            <person name="Davidsen T.M."/>
            <person name="Wayne K.J."/>
            <person name="Tettelin H."/>
            <person name="Glass J.I."/>
            <person name="Rusch D."/>
            <person name="Podicherti R."/>
            <person name="Tsui H.-C.T."/>
            <person name="Winkler M.E."/>
        </authorList>
    </citation>
    <scope>NUCLEOTIDE SEQUENCE</scope>
</reference>
<dbReference type="AlphaFoldDB" id="A0A381WRJ6"/>
<protein>
    <submittedName>
        <fullName evidence="1">Uncharacterized protein</fullName>
    </submittedName>
</protein>